<evidence type="ECO:0000256" key="3">
    <source>
        <dbReference type="ARBA" id="ARBA00023163"/>
    </source>
</evidence>
<dbReference type="InterPro" id="IPR059106">
    <property type="entry name" value="WHD_MalT"/>
</dbReference>
<evidence type="ECO:0000259" key="4">
    <source>
        <dbReference type="PROSITE" id="PS50043"/>
    </source>
</evidence>
<keyword evidence="1" id="KW-0805">Transcription regulation</keyword>
<dbReference type="PANTHER" id="PTHR44688:SF16">
    <property type="entry name" value="DNA-BINDING TRANSCRIPTIONAL ACTIVATOR DEVR_DOSR"/>
    <property type="match status" value="1"/>
</dbReference>
<evidence type="ECO:0000313" key="6">
    <source>
        <dbReference type="Proteomes" id="UP000676967"/>
    </source>
</evidence>
<evidence type="ECO:0000313" key="5">
    <source>
        <dbReference type="EMBL" id="BCJ45760.1"/>
    </source>
</evidence>
<dbReference type="Gene3D" id="1.25.40.10">
    <property type="entry name" value="Tetratricopeptide repeat domain"/>
    <property type="match status" value="1"/>
</dbReference>
<dbReference type="SUPFAM" id="SSF46894">
    <property type="entry name" value="C-terminal effector domain of the bipartite response regulators"/>
    <property type="match status" value="1"/>
</dbReference>
<accession>A0ABM7M287</accession>
<dbReference type="RefSeq" id="WP_229830771.1">
    <property type="nucleotide sequence ID" value="NZ_AP023356.1"/>
</dbReference>
<name>A0ABM7M287_9ACTN</name>
<dbReference type="Pfam" id="PF25873">
    <property type="entry name" value="WHD_MalT"/>
    <property type="match status" value="1"/>
</dbReference>
<organism evidence="5 6">
    <name type="scientific">Actinoplanes ianthinogenes</name>
    <dbReference type="NCBI Taxonomy" id="122358"/>
    <lineage>
        <taxon>Bacteria</taxon>
        <taxon>Bacillati</taxon>
        <taxon>Actinomycetota</taxon>
        <taxon>Actinomycetes</taxon>
        <taxon>Micromonosporales</taxon>
        <taxon>Micromonosporaceae</taxon>
        <taxon>Actinoplanes</taxon>
    </lineage>
</organism>
<sequence>MARPRLPQGVIWRTRLAETMDVGARRAVTLICAGPGWGKTALASAWTGARSMGGPIAWLSCEPGHNDPYVFWSDLLLALRTSGAIRPGTALPDRGPVLSIDAPAFLRRLSSGLAAMPGPVVVVLDDLQEIADPRVLDGLGGLIRNPPERLRLVLISRTEPDLPLHRLRAAGELTEIKARDLAFQMDEASELLALRGRRIAPEKLAELVRNTEGWATGLRLAVDAPPGVGPDEAAADYLVREVLAGQPAEVREFLLWTSVPDRISGGLAEALTGRRNADQVLADLERANLFLERVGNNGWFRYHQQFRAALRRRLPAERADTPARLHLLAAQWHARLGSPLAALNHAAAAGDWQLVSRLVVDYGMSLFGSSDRTDLIALLRRIPAERLTDSAELTFCAALQTYALGDVAGVATRIAQARALLAGRGADDRRVIGLALTIVEAVTVYRWRGDMPQLAETFTEVLAELGRLRWDQVPSMPQYRALSLLNKGIGMLWTDQFDHADRYLWAAATGARAAGTPLVEISAFGHLALLSVIQGSLNEAKEHVAASVGVAHRVDAEDRPPVASAFLAKAVIEQEQGREAEAEEALRRALHAAGEQPEAAIAVLSGVVRAYLLIDRGEAHSARAMLGGVAEAAGPGLVAPILQRILDVSHSEIDLARNRPNAVLDRYSGRAGLYPAEQLRVAQAWQASGHPVQAEELLARVREGTDRLSSVSAWLLTALAADAQGRGQRAADAMAHALAGAEPQHIRRPFRRFDADRVLVLAERQQWLTEPVGSSGESVLAEITGEFPTIGGAVAGPLSEREIDVLQYLPTVLTAGEIAENLGISVNTVKAHMRSIYRKLGAGRRREAVVTARQLGLL</sequence>
<dbReference type="InterPro" id="IPR016032">
    <property type="entry name" value="Sig_transdc_resp-reg_C-effctor"/>
</dbReference>
<gene>
    <name evidence="5" type="ORF">Aiant_64170</name>
</gene>
<dbReference type="SUPFAM" id="SSF52540">
    <property type="entry name" value="P-loop containing nucleoside triphosphate hydrolases"/>
    <property type="match status" value="1"/>
</dbReference>
<dbReference type="InterPro" id="IPR027417">
    <property type="entry name" value="P-loop_NTPase"/>
</dbReference>
<dbReference type="Proteomes" id="UP000676967">
    <property type="component" value="Chromosome"/>
</dbReference>
<dbReference type="EMBL" id="AP023356">
    <property type="protein sequence ID" value="BCJ45760.1"/>
    <property type="molecule type" value="Genomic_DNA"/>
</dbReference>
<keyword evidence="6" id="KW-1185">Reference proteome</keyword>
<dbReference type="InterPro" id="IPR000792">
    <property type="entry name" value="Tscrpt_reg_LuxR_C"/>
</dbReference>
<dbReference type="Gene3D" id="3.40.50.300">
    <property type="entry name" value="P-loop containing nucleotide triphosphate hydrolases"/>
    <property type="match status" value="1"/>
</dbReference>
<feature type="domain" description="HTH luxR-type" evidence="4">
    <location>
        <begin position="791"/>
        <end position="856"/>
    </location>
</feature>
<evidence type="ECO:0000256" key="1">
    <source>
        <dbReference type="ARBA" id="ARBA00023015"/>
    </source>
</evidence>
<protein>
    <submittedName>
        <fullName evidence="5">Transcriptional regulator</fullName>
    </submittedName>
</protein>
<keyword evidence="3" id="KW-0804">Transcription</keyword>
<proteinExistence type="predicted"/>
<reference evidence="5 6" key="1">
    <citation type="submission" date="2020-08" db="EMBL/GenBank/DDBJ databases">
        <title>Whole genome shotgun sequence of Actinoplanes ianthinogenes NBRC 13996.</title>
        <authorList>
            <person name="Komaki H."/>
            <person name="Tamura T."/>
        </authorList>
    </citation>
    <scope>NUCLEOTIDE SEQUENCE [LARGE SCALE GENOMIC DNA]</scope>
    <source>
        <strain evidence="5 6">NBRC 13996</strain>
    </source>
</reference>
<dbReference type="PROSITE" id="PS50043">
    <property type="entry name" value="HTH_LUXR_2"/>
    <property type="match status" value="1"/>
</dbReference>
<dbReference type="SMART" id="SM00421">
    <property type="entry name" value="HTH_LUXR"/>
    <property type="match status" value="1"/>
</dbReference>
<dbReference type="PANTHER" id="PTHR44688">
    <property type="entry name" value="DNA-BINDING TRANSCRIPTIONAL ACTIVATOR DEVR_DOSR"/>
    <property type="match status" value="1"/>
</dbReference>
<dbReference type="PRINTS" id="PR00038">
    <property type="entry name" value="HTHLUXR"/>
</dbReference>
<dbReference type="InterPro" id="IPR011990">
    <property type="entry name" value="TPR-like_helical_dom_sf"/>
</dbReference>
<dbReference type="Pfam" id="PF00196">
    <property type="entry name" value="GerE"/>
    <property type="match status" value="1"/>
</dbReference>
<evidence type="ECO:0000256" key="2">
    <source>
        <dbReference type="ARBA" id="ARBA00023125"/>
    </source>
</evidence>
<dbReference type="Gene3D" id="1.10.10.10">
    <property type="entry name" value="Winged helix-like DNA-binding domain superfamily/Winged helix DNA-binding domain"/>
    <property type="match status" value="1"/>
</dbReference>
<dbReference type="CDD" id="cd06170">
    <property type="entry name" value="LuxR_C_like"/>
    <property type="match status" value="1"/>
</dbReference>
<dbReference type="InterPro" id="IPR036388">
    <property type="entry name" value="WH-like_DNA-bd_sf"/>
</dbReference>
<keyword evidence="2" id="KW-0238">DNA-binding</keyword>